<dbReference type="InterPro" id="IPR003386">
    <property type="entry name" value="LACT/PDAT_acylTrfase"/>
</dbReference>
<sequence>MPPKYCDECRPPKYCDKHQGPRSHDLVVIVPGIMGSRLTDTTTGAALWGFNDLSWYVRAWTTGSGLADLHLTDAERAGRYGRVQATGLLSVPAFARGLGGTVPYERLVKAVRTVVHHPEVQVVEFPYDWRLPVAHNAGLLAERMVTTLAEWRADPRHQQARREHPDGRAARIVIVAHSMGGLLARYLTRIPGVTDDVRDTITLGTPFYGSVKAITMINTGRGAPVPLPARRPLRYAWQERADEGVRRLAASLPGLHDLLPVYRCLNDGPTSRRPTHADLVDIGADPALAADGASLHEQLAGRSLPEHRCVVGTAQPTPQSFTITDGVVTAENRLLVDRLDGLRWEDAGGDGTVYRGAATLADASRRSHNYLPQQHGALACTDEASAYVRAVITEQDPDLLGPPMAAGDLGVDAPDLVLPNEEFAATITGITRPRQATCRVFDAGGGRQLDLAPIEARDGTLCAVITVPGPGMYRLEIGGSGYSPVERLLLAADPTLPVQDGTP</sequence>
<dbReference type="GO" id="GO:0006629">
    <property type="term" value="P:lipid metabolic process"/>
    <property type="evidence" value="ECO:0007669"/>
    <property type="project" value="InterPro"/>
</dbReference>
<dbReference type="STRING" id="113562.SAMN04489716_7026"/>
<dbReference type="AlphaFoldDB" id="A0A1H2CWJ4"/>
<reference evidence="1 2" key="1">
    <citation type="submission" date="2016-10" db="EMBL/GenBank/DDBJ databases">
        <authorList>
            <person name="de Groot N.N."/>
        </authorList>
    </citation>
    <scope>NUCLEOTIDE SEQUENCE [LARGE SCALE GENOMIC DNA]</scope>
    <source>
        <strain evidence="1 2">DSM 43941</strain>
    </source>
</reference>
<dbReference type="Gene3D" id="3.40.50.1820">
    <property type="entry name" value="alpha/beta hydrolase"/>
    <property type="match status" value="1"/>
</dbReference>
<organism evidence="1 2">
    <name type="scientific">Actinoplanes derwentensis</name>
    <dbReference type="NCBI Taxonomy" id="113562"/>
    <lineage>
        <taxon>Bacteria</taxon>
        <taxon>Bacillati</taxon>
        <taxon>Actinomycetota</taxon>
        <taxon>Actinomycetes</taxon>
        <taxon>Micromonosporales</taxon>
        <taxon>Micromonosporaceae</taxon>
        <taxon>Actinoplanes</taxon>
    </lineage>
</organism>
<proteinExistence type="predicted"/>
<evidence type="ECO:0000313" key="2">
    <source>
        <dbReference type="Proteomes" id="UP000198688"/>
    </source>
</evidence>
<dbReference type="EMBL" id="LT629758">
    <property type="protein sequence ID" value="SDT74582.1"/>
    <property type="molecule type" value="Genomic_DNA"/>
</dbReference>
<dbReference type="SUPFAM" id="SSF53474">
    <property type="entry name" value="alpha/beta-Hydrolases"/>
    <property type="match status" value="1"/>
</dbReference>
<accession>A0A1H2CWJ4</accession>
<dbReference type="Pfam" id="PF02450">
    <property type="entry name" value="LCAT"/>
    <property type="match status" value="1"/>
</dbReference>
<keyword evidence="2" id="KW-1185">Reference proteome</keyword>
<keyword evidence="1" id="KW-0808">Transferase</keyword>
<gene>
    <name evidence="1" type="ORF">SAMN04489716_7026</name>
</gene>
<protein>
    <submittedName>
        <fullName evidence="1">Lecithin:cholesterol acyltransferase</fullName>
    </submittedName>
</protein>
<keyword evidence="1" id="KW-0012">Acyltransferase</keyword>
<name>A0A1H2CWJ4_9ACTN</name>
<dbReference type="InterPro" id="IPR029058">
    <property type="entry name" value="AB_hydrolase_fold"/>
</dbReference>
<dbReference type="PANTHER" id="PTHR11440">
    <property type="entry name" value="LECITHIN-CHOLESTEROL ACYLTRANSFERASE-RELATED"/>
    <property type="match status" value="1"/>
</dbReference>
<evidence type="ECO:0000313" key="1">
    <source>
        <dbReference type="EMBL" id="SDT74582.1"/>
    </source>
</evidence>
<dbReference type="Proteomes" id="UP000198688">
    <property type="component" value="Chromosome I"/>
</dbReference>
<dbReference type="GO" id="GO:0008374">
    <property type="term" value="F:O-acyltransferase activity"/>
    <property type="evidence" value="ECO:0007669"/>
    <property type="project" value="InterPro"/>
</dbReference>